<gene>
    <name evidence="5" type="ORF">EU557_20495</name>
</gene>
<dbReference type="PROSITE" id="PS50043">
    <property type="entry name" value="HTH_LUXR_2"/>
    <property type="match status" value="1"/>
</dbReference>
<dbReference type="SMART" id="SM00421">
    <property type="entry name" value="HTH_LUXR"/>
    <property type="match status" value="1"/>
</dbReference>
<protein>
    <submittedName>
        <fullName evidence="5">Response regulator transcription factor</fullName>
    </submittedName>
</protein>
<organism evidence="5 6">
    <name type="scientific">Hymenobacter wooponensis</name>
    <dbReference type="NCBI Taxonomy" id="1525360"/>
    <lineage>
        <taxon>Bacteria</taxon>
        <taxon>Pseudomonadati</taxon>
        <taxon>Bacteroidota</taxon>
        <taxon>Cytophagia</taxon>
        <taxon>Cytophagales</taxon>
        <taxon>Hymenobacteraceae</taxon>
        <taxon>Hymenobacter</taxon>
    </lineage>
</organism>
<evidence type="ECO:0000313" key="6">
    <source>
        <dbReference type="Proteomes" id="UP000298284"/>
    </source>
</evidence>
<sequence length="211" mass="23331">MCAFAKEVLIVASPTLHRQGLLAILRETWPNLTITLQMEAAIVPQLLYQQAYAVVVLDCSLLAEPALGFLKRLRAIRSTQPVLLLTSARLPTDLRQYLADATATCSWLPQHAAPSAVAALFHTFLPDDNREGTDPLACTARLRLPPTPFSRRELEVLRLVVQDYCNQEIADQLFLSVRTVESHRRALLQKAGAKTLVGLAVRAVQQGWVTA</sequence>
<reference evidence="5 6" key="1">
    <citation type="submission" date="2019-04" db="EMBL/GenBank/DDBJ databases">
        <authorList>
            <person name="Feng G."/>
            <person name="Zhang J."/>
            <person name="Zhu H."/>
        </authorList>
    </citation>
    <scope>NUCLEOTIDE SEQUENCE [LARGE SCALE GENOMIC DNA]</scope>
    <source>
        <strain evidence="5 6">JCM 19491</strain>
    </source>
</reference>
<dbReference type="OrthoDB" id="881140at2"/>
<dbReference type="CDD" id="cd06170">
    <property type="entry name" value="LuxR_C_like"/>
    <property type="match status" value="1"/>
</dbReference>
<keyword evidence="1" id="KW-0805">Transcription regulation</keyword>
<dbReference type="Pfam" id="PF00196">
    <property type="entry name" value="GerE"/>
    <property type="match status" value="1"/>
</dbReference>
<proteinExistence type="predicted"/>
<dbReference type="Proteomes" id="UP000298284">
    <property type="component" value="Unassembled WGS sequence"/>
</dbReference>
<dbReference type="SUPFAM" id="SSF46894">
    <property type="entry name" value="C-terminal effector domain of the bipartite response regulators"/>
    <property type="match status" value="1"/>
</dbReference>
<evidence type="ECO:0000259" key="4">
    <source>
        <dbReference type="PROSITE" id="PS50043"/>
    </source>
</evidence>
<evidence type="ECO:0000256" key="2">
    <source>
        <dbReference type="ARBA" id="ARBA00023125"/>
    </source>
</evidence>
<feature type="domain" description="HTH luxR-type" evidence="4">
    <location>
        <begin position="142"/>
        <end position="207"/>
    </location>
</feature>
<evidence type="ECO:0000256" key="3">
    <source>
        <dbReference type="ARBA" id="ARBA00023163"/>
    </source>
</evidence>
<evidence type="ECO:0000256" key="1">
    <source>
        <dbReference type="ARBA" id="ARBA00023015"/>
    </source>
</evidence>
<dbReference type="PANTHER" id="PTHR44688:SF16">
    <property type="entry name" value="DNA-BINDING TRANSCRIPTIONAL ACTIVATOR DEVR_DOSR"/>
    <property type="match status" value="1"/>
</dbReference>
<dbReference type="GO" id="GO:0003677">
    <property type="term" value="F:DNA binding"/>
    <property type="evidence" value="ECO:0007669"/>
    <property type="project" value="UniProtKB-KW"/>
</dbReference>
<dbReference type="Gene3D" id="3.40.50.2300">
    <property type="match status" value="1"/>
</dbReference>
<dbReference type="PROSITE" id="PS00622">
    <property type="entry name" value="HTH_LUXR_1"/>
    <property type="match status" value="1"/>
</dbReference>
<comment type="caution">
    <text evidence="5">The sequence shown here is derived from an EMBL/GenBank/DDBJ whole genome shotgun (WGS) entry which is preliminary data.</text>
</comment>
<evidence type="ECO:0000313" key="5">
    <source>
        <dbReference type="EMBL" id="TGD78485.1"/>
    </source>
</evidence>
<keyword evidence="2" id="KW-0238">DNA-binding</keyword>
<dbReference type="InterPro" id="IPR011006">
    <property type="entry name" value="CheY-like_superfamily"/>
</dbReference>
<dbReference type="AlphaFoldDB" id="A0A4Z0MGZ2"/>
<keyword evidence="6" id="KW-1185">Reference proteome</keyword>
<name>A0A4Z0MGZ2_9BACT</name>
<dbReference type="PRINTS" id="PR00038">
    <property type="entry name" value="HTHLUXR"/>
</dbReference>
<dbReference type="RefSeq" id="WP_135532344.1">
    <property type="nucleotide sequence ID" value="NZ_SRKZ01000006.1"/>
</dbReference>
<dbReference type="GO" id="GO:0006355">
    <property type="term" value="P:regulation of DNA-templated transcription"/>
    <property type="evidence" value="ECO:0007669"/>
    <property type="project" value="InterPro"/>
</dbReference>
<keyword evidence="3" id="KW-0804">Transcription</keyword>
<dbReference type="InterPro" id="IPR016032">
    <property type="entry name" value="Sig_transdc_resp-reg_C-effctor"/>
</dbReference>
<dbReference type="InterPro" id="IPR000792">
    <property type="entry name" value="Tscrpt_reg_LuxR_C"/>
</dbReference>
<dbReference type="EMBL" id="SRKZ01000006">
    <property type="protein sequence ID" value="TGD78485.1"/>
    <property type="molecule type" value="Genomic_DNA"/>
</dbReference>
<dbReference type="PANTHER" id="PTHR44688">
    <property type="entry name" value="DNA-BINDING TRANSCRIPTIONAL ACTIVATOR DEVR_DOSR"/>
    <property type="match status" value="1"/>
</dbReference>
<dbReference type="SUPFAM" id="SSF52172">
    <property type="entry name" value="CheY-like"/>
    <property type="match status" value="1"/>
</dbReference>
<accession>A0A4Z0MGZ2</accession>